<gene>
    <name evidence="1" type="ORF">O181_018480</name>
</gene>
<evidence type="ECO:0000313" key="2">
    <source>
        <dbReference type="Proteomes" id="UP000765509"/>
    </source>
</evidence>
<protein>
    <submittedName>
        <fullName evidence="1">Uncharacterized protein</fullName>
    </submittedName>
</protein>
<dbReference type="Proteomes" id="UP000765509">
    <property type="component" value="Unassembled WGS sequence"/>
</dbReference>
<proteinExistence type="predicted"/>
<evidence type="ECO:0000313" key="1">
    <source>
        <dbReference type="EMBL" id="MBW0478765.1"/>
    </source>
</evidence>
<dbReference type="EMBL" id="AVOT02005314">
    <property type="protein sequence ID" value="MBW0478765.1"/>
    <property type="molecule type" value="Genomic_DNA"/>
</dbReference>
<dbReference type="InterPro" id="IPR043502">
    <property type="entry name" value="DNA/RNA_pol_sf"/>
</dbReference>
<dbReference type="SUPFAM" id="SSF56672">
    <property type="entry name" value="DNA/RNA polymerases"/>
    <property type="match status" value="1"/>
</dbReference>
<accession>A0A9Q3GU34</accession>
<dbReference type="AlphaFoldDB" id="A0A9Q3GU34"/>
<reference evidence="1" key="1">
    <citation type="submission" date="2021-03" db="EMBL/GenBank/DDBJ databases">
        <title>Draft genome sequence of rust myrtle Austropuccinia psidii MF-1, a brazilian biotype.</title>
        <authorList>
            <person name="Quecine M.C."/>
            <person name="Pachon D.M.R."/>
            <person name="Bonatelli M.L."/>
            <person name="Correr F.H."/>
            <person name="Franceschini L.M."/>
            <person name="Leite T.F."/>
            <person name="Margarido G.R.A."/>
            <person name="Almeida C.A."/>
            <person name="Ferrarezi J.A."/>
            <person name="Labate C.A."/>
        </authorList>
    </citation>
    <scope>NUCLEOTIDE SEQUENCE</scope>
    <source>
        <strain evidence="1">MF-1</strain>
    </source>
</reference>
<dbReference type="OrthoDB" id="3186349at2759"/>
<sequence length="103" mass="11792">MGGYKEGELYFAKRPLTTFGTPLGRMKLERLPQGATNSVAVYQAQITWILQEEIPESLGILIDDGPKKRTKITLQPRNTTRKPLNYKTYMGICHNLRKHFIQA</sequence>
<organism evidence="1 2">
    <name type="scientific">Austropuccinia psidii MF-1</name>
    <dbReference type="NCBI Taxonomy" id="1389203"/>
    <lineage>
        <taxon>Eukaryota</taxon>
        <taxon>Fungi</taxon>
        <taxon>Dikarya</taxon>
        <taxon>Basidiomycota</taxon>
        <taxon>Pucciniomycotina</taxon>
        <taxon>Pucciniomycetes</taxon>
        <taxon>Pucciniales</taxon>
        <taxon>Sphaerophragmiaceae</taxon>
        <taxon>Austropuccinia</taxon>
    </lineage>
</organism>
<name>A0A9Q3GU34_9BASI</name>
<comment type="caution">
    <text evidence="1">The sequence shown here is derived from an EMBL/GenBank/DDBJ whole genome shotgun (WGS) entry which is preliminary data.</text>
</comment>
<keyword evidence="2" id="KW-1185">Reference proteome</keyword>